<proteinExistence type="inferred from homology"/>
<dbReference type="PANTHER" id="PTHR43179">
    <property type="entry name" value="RHAMNOSYLTRANSFERASE WBBL"/>
    <property type="match status" value="1"/>
</dbReference>
<reference evidence="5 6" key="1">
    <citation type="submission" date="2018-03" db="EMBL/GenBank/DDBJ databases">
        <title>The ancient ancestry and fast evolution of plastids.</title>
        <authorList>
            <person name="Moore K.R."/>
            <person name="Magnabosco C."/>
            <person name="Momper L."/>
            <person name="Gold D.A."/>
            <person name="Bosak T."/>
            <person name="Fournier G.P."/>
        </authorList>
    </citation>
    <scope>NUCLEOTIDE SEQUENCE [LARGE SCALE GENOMIC DNA]</scope>
    <source>
        <strain evidence="5 6">CCALA 015</strain>
    </source>
</reference>
<keyword evidence="6" id="KW-1185">Reference proteome</keyword>
<sequence length="339" mass="37544">MEVSLDQIRFSRNYITCIQKGDLAAARSLLFLWTQTYFGSLPEAPSRSQLTNPDLWGCLAQYASLSGDHSPVDDFWDRLDTLTPQTVRPAAIPLLGIPILNRPDLLLRLLDSLDAPVEILAIVDNSLQAGLEDGEALSRLLARLEREPPAPIGRVQVARPFSNLGVAASWNAILTAFPDAPYALLVNNDVVFAPGVLAGLIQQIDPSRPQFLPLLPAPQEFSAFAITPGVWNRVGLFDANFHPAYCEDLDYAERLRRSAAIEWIAPETLQRLQQQANPDASATIGSDPRLAACNRTTYLLNCLWLHSSRRLRNPHPGTWMRRWLSRWVLEPAASATVGP</sequence>
<dbReference type="EMBL" id="PVWP01000009">
    <property type="protein sequence ID" value="PSB36479.1"/>
    <property type="molecule type" value="Genomic_DNA"/>
</dbReference>
<evidence type="ECO:0000256" key="4">
    <source>
        <dbReference type="ARBA" id="ARBA00022679"/>
    </source>
</evidence>
<keyword evidence="3" id="KW-0328">Glycosyltransferase</keyword>
<evidence type="ECO:0000256" key="3">
    <source>
        <dbReference type="ARBA" id="ARBA00022676"/>
    </source>
</evidence>
<evidence type="ECO:0000313" key="6">
    <source>
        <dbReference type="Proteomes" id="UP000238218"/>
    </source>
</evidence>
<evidence type="ECO:0008006" key="7">
    <source>
        <dbReference type="Google" id="ProtNLM"/>
    </source>
</evidence>
<evidence type="ECO:0000256" key="2">
    <source>
        <dbReference type="ARBA" id="ARBA00006739"/>
    </source>
</evidence>
<dbReference type="Proteomes" id="UP000238218">
    <property type="component" value="Unassembled WGS sequence"/>
</dbReference>
<dbReference type="SUPFAM" id="SSF53448">
    <property type="entry name" value="Nucleotide-diphospho-sugar transferases"/>
    <property type="match status" value="1"/>
</dbReference>
<accession>A0ABX5F4Y0</accession>
<gene>
    <name evidence="5" type="ORF">C7B81_12945</name>
</gene>
<dbReference type="PANTHER" id="PTHR43179:SF12">
    <property type="entry name" value="GALACTOFURANOSYLTRANSFERASE GLFT2"/>
    <property type="match status" value="1"/>
</dbReference>
<comment type="similarity">
    <text evidence="2">Belongs to the glycosyltransferase 2 family.</text>
</comment>
<protein>
    <recommendedName>
        <fullName evidence="7">Glycosyltransferase 2-like domain-containing protein</fullName>
    </recommendedName>
</protein>
<organism evidence="5 6">
    <name type="scientific">Aphanothece cf. minutissima CCALA 015</name>
    <dbReference type="NCBI Taxonomy" id="2107695"/>
    <lineage>
        <taxon>Bacteria</taxon>
        <taxon>Bacillati</taxon>
        <taxon>Cyanobacteriota</taxon>
        <taxon>Cyanophyceae</taxon>
        <taxon>Oscillatoriophycideae</taxon>
        <taxon>Chroococcales</taxon>
        <taxon>Aphanothecaceae</taxon>
        <taxon>Aphanothece</taxon>
    </lineage>
</organism>
<comment type="pathway">
    <text evidence="1">Cell wall biogenesis; cell wall polysaccharide biosynthesis.</text>
</comment>
<comment type="caution">
    <text evidence="5">The sequence shown here is derived from an EMBL/GenBank/DDBJ whole genome shotgun (WGS) entry which is preliminary data.</text>
</comment>
<keyword evidence="4" id="KW-0808">Transferase</keyword>
<evidence type="ECO:0000313" key="5">
    <source>
        <dbReference type="EMBL" id="PSB36479.1"/>
    </source>
</evidence>
<evidence type="ECO:0000256" key="1">
    <source>
        <dbReference type="ARBA" id="ARBA00004776"/>
    </source>
</evidence>
<name>A0ABX5F4Y0_9CHRO</name>
<dbReference type="Gene3D" id="3.90.550.10">
    <property type="entry name" value="Spore Coat Polysaccharide Biosynthesis Protein SpsA, Chain A"/>
    <property type="match status" value="1"/>
</dbReference>
<dbReference type="InterPro" id="IPR029044">
    <property type="entry name" value="Nucleotide-diphossugar_trans"/>
</dbReference>